<evidence type="ECO:0000256" key="10">
    <source>
        <dbReference type="ARBA" id="ARBA00023251"/>
    </source>
</evidence>
<keyword evidence="14" id="KW-0961">Cell wall biogenesis/degradation</keyword>
<evidence type="ECO:0000256" key="7">
    <source>
        <dbReference type="ARBA" id="ARBA00022801"/>
    </source>
</evidence>
<dbReference type="HAMAP" id="MF_01006">
    <property type="entry name" value="Undec_diphosphatase"/>
    <property type="match status" value="1"/>
</dbReference>
<dbReference type="AlphaFoldDB" id="A0A562QZM4"/>
<dbReference type="GO" id="GO:0071555">
    <property type="term" value="P:cell wall organization"/>
    <property type="evidence" value="ECO:0007669"/>
    <property type="project" value="UniProtKB-KW"/>
</dbReference>
<feature type="transmembrane region" description="Helical" evidence="14">
    <location>
        <begin position="112"/>
        <end position="132"/>
    </location>
</feature>
<protein>
    <recommendedName>
        <fullName evidence="4 14">Undecaprenyl-diphosphatase</fullName>
        <ecNumber evidence="3 14">3.6.1.27</ecNumber>
    </recommendedName>
    <alternativeName>
        <fullName evidence="12 14">Bacitracin resistance protein</fullName>
    </alternativeName>
    <alternativeName>
        <fullName evidence="11 14">Undecaprenyl pyrophosphate phosphatase</fullName>
    </alternativeName>
</protein>
<accession>A0A562QZM4</accession>
<keyword evidence="9 14" id="KW-0472">Membrane</keyword>
<dbReference type="NCBIfam" id="NF001393">
    <property type="entry name" value="PRK00281.2-4"/>
    <property type="match status" value="1"/>
</dbReference>
<feature type="transmembrane region" description="Helical" evidence="14">
    <location>
        <begin position="183"/>
        <end position="201"/>
    </location>
</feature>
<dbReference type="PANTHER" id="PTHR30622">
    <property type="entry name" value="UNDECAPRENYL-DIPHOSPHATASE"/>
    <property type="match status" value="1"/>
</dbReference>
<keyword evidence="7 14" id="KW-0378">Hydrolase</keyword>
<dbReference type="OrthoDB" id="9808289at2"/>
<comment type="subcellular location">
    <subcellularLocation>
        <location evidence="1 14">Cell membrane</location>
        <topology evidence="1 14">Multi-pass membrane protein</topology>
    </subcellularLocation>
</comment>
<evidence type="ECO:0000256" key="1">
    <source>
        <dbReference type="ARBA" id="ARBA00004651"/>
    </source>
</evidence>
<feature type="transmembrane region" description="Helical" evidence="14">
    <location>
        <begin position="7"/>
        <end position="29"/>
    </location>
</feature>
<dbReference type="InterPro" id="IPR003824">
    <property type="entry name" value="UppP"/>
</dbReference>
<comment type="similarity">
    <text evidence="2 14">Belongs to the UppP family.</text>
</comment>
<feature type="transmembrane region" description="Helical" evidence="14">
    <location>
        <begin position="85"/>
        <end position="106"/>
    </location>
</feature>
<name>A0A562QZM4_9BACT</name>
<feature type="transmembrane region" description="Helical" evidence="14">
    <location>
        <begin position="213"/>
        <end position="237"/>
    </location>
</feature>
<evidence type="ECO:0000256" key="9">
    <source>
        <dbReference type="ARBA" id="ARBA00023136"/>
    </source>
</evidence>
<comment type="function">
    <text evidence="14">Catalyzes the dephosphorylation of undecaprenyl diphosphate (UPP). Confers resistance to bacitracin.</text>
</comment>
<dbReference type="NCBIfam" id="TIGR00753">
    <property type="entry name" value="undec_PP_bacA"/>
    <property type="match status" value="1"/>
</dbReference>
<keyword evidence="6 14" id="KW-0812">Transmembrane</keyword>
<evidence type="ECO:0000256" key="6">
    <source>
        <dbReference type="ARBA" id="ARBA00022692"/>
    </source>
</evidence>
<keyword evidence="14" id="KW-0573">Peptidoglycan synthesis</keyword>
<proteinExistence type="inferred from homology"/>
<comment type="caution">
    <text evidence="15">The sequence shown here is derived from an EMBL/GenBank/DDBJ whole genome shotgun (WGS) entry which is preliminary data.</text>
</comment>
<evidence type="ECO:0000313" key="16">
    <source>
        <dbReference type="Proteomes" id="UP000318307"/>
    </source>
</evidence>
<reference evidence="15 16" key="1">
    <citation type="submission" date="2019-07" db="EMBL/GenBank/DDBJ databases">
        <title>Genome sequencing of 100 strains of the haloalkaliphilic chemolithoautotrophic sulfur-oxidizing bacterium Thioalkalivibrio.</title>
        <authorList>
            <person name="Muyzer G."/>
        </authorList>
    </citation>
    <scope>NUCLEOTIDE SEQUENCE [LARGE SCALE GENOMIC DNA]</scope>
    <source>
        <strain evidence="15 16">ASO4-4</strain>
    </source>
</reference>
<keyword evidence="16" id="KW-1185">Reference proteome</keyword>
<evidence type="ECO:0000256" key="12">
    <source>
        <dbReference type="ARBA" id="ARBA00032932"/>
    </source>
</evidence>
<dbReference type="GO" id="GO:0050380">
    <property type="term" value="F:undecaprenyl-diphosphatase activity"/>
    <property type="evidence" value="ECO:0007669"/>
    <property type="project" value="UniProtKB-UniRule"/>
</dbReference>
<evidence type="ECO:0000256" key="5">
    <source>
        <dbReference type="ARBA" id="ARBA00022475"/>
    </source>
</evidence>
<evidence type="ECO:0000313" key="15">
    <source>
        <dbReference type="EMBL" id="TWI62252.1"/>
    </source>
</evidence>
<dbReference type="EMBL" id="VLLC01000061">
    <property type="protein sequence ID" value="TWI62252.1"/>
    <property type="molecule type" value="Genomic_DNA"/>
</dbReference>
<comment type="miscellaneous">
    <text evidence="14">Bacitracin is thought to be involved in the inhibition of peptidoglycan synthesis by sequestering undecaprenyl diphosphate, thereby reducing the pool of lipid carrier available.</text>
</comment>
<keyword evidence="8 14" id="KW-1133">Transmembrane helix</keyword>
<dbReference type="GO" id="GO:0046677">
    <property type="term" value="P:response to antibiotic"/>
    <property type="evidence" value="ECO:0007669"/>
    <property type="project" value="UniProtKB-UniRule"/>
</dbReference>
<dbReference type="PANTHER" id="PTHR30622:SF4">
    <property type="entry name" value="UNDECAPRENYL-DIPHOSPHATASE"/>
    <property type="match status" value="1"/>
</dbReference>
<feature type="transmembrane region" description="Helical" evidence="14">
    <location>
        <begin position="243"/>
        <end position="264"/>
    </location>
</feature>
<keyword evidence="14" id="KW-0133">Cell shape</keyword>
<dbReference type="GO" id="GO:0009252">
    <property type="term" value="P:peptidoglycan biosynthetic process"/>
    <property type="evidence" value="ECO:0007669"/>
    <property type="project" value="UniProtKB-KW"/>
</dbReference>
<evidence type="ECO:0000256" key="11">
    <source>
        <dbReference type="ARBA" id="ARBA00032707"/>
    </source>
</evidence>
<dbReference type="GO" id="GO:0005886">
    <property type="term" value="C:plasma membrane"/>
    <property type="evidence" value="ECO:0007669"/>
    <property type="project" value="UniProtKB-SubCell"/>
</dbReference>
<dbReference type="GO" id="GO:0008360">
    <property type="term" value="P:regulation of cell shape"/>
    <property type="evidence" value="ECO:0007669"/>
    <property type="project" value="UniProtKB-KW"/>
</dbReference>
<keyword evidence="10 14" id="KW-0046">Antibiotic resistance</keyword>
<sequence length="265" mass="28783">MSTAEIIFLSLIQGITEFLPISSSAHLILPSAILGWEDQGLAFDIAVHTGTLFAVMLYFREDIKNLLYGWIQSFAGNQSEHGKMAWFLIIATIPTGLAGLMAGGIIETSLRSASVIAGTTLVFGALLWLADVRGKKKLAMESMSLKQALIIGLMQAVSLIPGTSRSGITITAGLMLGFDRKSAARFSFLLSIPIIVLITLYQTVKLIRQPEMYDIPALAAGAGLSFFSALLCIHFFLKIIEKLGLFPFVIYRFALGIGLCLFLFL</sequence>
<dbReference type="RefSeq" id="WP_144686817.1">
    <property type="nucleotide sequence ID" value="NZ_VLLC01000061.1"/>
</dbReference>
<dbReference type="EC" id="3.6.1.27" evidence="3 14"/>
<gene>
    <name evidence="14" type="primary">uppP</name>
    <name evidence="15" type="ORF">LZ24_03379</name>
</gene>
<dbReference type="Pfam" id="PF02673">
    <property type="entry name" value="BacA"/>
    <property type="match status" value="1"/>
</dbReference>
<evidence type="ECO:0000256" key="13">
    <source>
        <dbReference type="ARBA" id="ARBA00047594"/>
    </source>
</evidence>
<keyword evidence="5 14" id="KW-1003">Cell membrane</keyword>
<evidence type="ECO:0000256" key="8">
    <source>
        <dbReference type="ARBA" id="ARBA00022989"/>
    </source>
</evidence>
<feature type="transmembrane region" description="Helical" evidence="14">
    <location>
        <begin position="144"/>
        <end position="163"/>
    </location>
</feature>
<evidence type="ECO:0000256" key="2">
    <source>
        <dbReference type="ARBA" id="ARBA00010621"/>
    </source>
</evidence>
<evidence type="ECO:0000256" key="3">
    <source>
        <dbReference type="ARBA" id="ARBA00012374"/>
    </source>
</evidence>
<dbReference type="Proteomes" id="UP000318307">
    <property type="component" value="Unassembled WGS sequence"/>
</dbReference>
<evidence type="ECO:0000256" key="14">
    <source>
        <dbReference type="HAMAP-Rule" id="MF_01006"/>
    </source>
</evidence>
<organism evidence="15 16">
    <name type="scientific">Desulfobotulus alkaliphilus</name>
    <dbReference type="NCBI Taxonomy" id="622671"/>
    <lineage>
        <taxon>Bacteria</taxon>
        <taxon>Pseudomonadati</taxon>
        <taxon>Thermodesulfobacteriota</taxon>
        <taxon>Desulfobacteria</taxon>
        <taxon>Desulfobacterales</taxon>
        <taxon>Desulfobacteraceae</taxon>
        <taxon>Desulfobotulus</taxon>
    </lineage>
</organism>
<comment type="catalytic activity">
    <reaction evidence="13 14">
        <text>di-trans,octa-cis-undecaprenyl diphosphate + H2O = di-trans,octa-cis-undecaprenyl phosphate + phosphate + H(+)</text>
        <dbReference type="Rhea" id="RHEA:28094"/>
        <dbReference type="ChEBI" id="CHEBI:15377"/>
        <dbReference type="ChEBI" id="CHEBI:15378"/>
        <dbReference type="ChEBI" id="CHEBI:43474"/>
        <dbReference type="ChEBI" id="CHEBI:58405"/>
        <dbReference type="ChEBI" id="CHEBI:60392"/>
        <dbReference type="EC" id="3.6.1.27"/>
    </reaction>
</comment>
<evidence type="ECO:0000256" key="4">
    <source>
        <dbReference type="ARBA" id="ARBA00021581"/>
    </source>
</evidence>